<protein>
    <submittedName>
        <fullName evidence="1">Uncharacterized protein</fullName>
    </submittedName>
</protein>
<name>A0A2P2P6A0_RHIMU</name>
<reference evidence="1" key="1">
    <citation type="submission" date="2018-02" db="EMBL/GenBank/DDBJ databases">
        <title>Rhizophora mucronata_Transcriptome.</title>
        <authorList>
            <person name="Meera S.P."/>
            <person name="Sreeshan A."/>
            <person name="Augustine A."/>
        </authorList>
    </citation>
    <scope>NUCLEOTIDE SEQUENCE</scope>
    <source>
        <tissue evidence="1">Leaf</tissue>
    </source>
</reference>
<organism evidence="1">
    <name type="scientific">Rhizophora mucronata</name>
    <name type="common">Asiatic mangrove</name>
    <dbReference type="NCBI Taxonomy" id="61149"/>
    <lineage>
        <taxon>Eukaryota</taxon>
        <taxon>Viridiplantae</taxon>
        <taxon>Streptophyta</taxon>
        <taxon>Embryophyta</taxon>
        <taxon>Tracheophyta</taxon>
        <taxon>Spermatophyta</taxon>
        <taxon>Magnoliopsida</taxon>
        <taxon>eudicotyledons</taxon>
        <taxon>Gunneridae</taxon>
        <taxon>Pentapetalae</taxon>
        <taxon>rosids</taxon>
        <taxon>fabids</taxon>
        <taxon>Malpighiales</taxon>
        <taxon>Rhizophoraceae</taxon>
        <taxon>Rhizophora</taxon>
    </lineage>
</organism>
<dbReference type="AlphaFoldDB" id="A0A2P2P6A0"/>
<proteinExistence type="predicted"/>
<sequence length="70" mass="8120">MMVHIGGEKEIIMNRIFLGKILASMQNLNIVVNNCIYEHDLPFLVIVKQLSKSLQPIYRLSYCCKHRVTT</sequence>
<accession>A0A2P2P6A0</accession>
<evidence type="ECO:0000313" key="1">
    <source>
        <dbReference type="EMBL" id="MBX50268.1"/>
    </source>
</evidence>
<dbReference type="EMBL" id="GGEC01069784">
    <property type="protein sequence ID" value="MBX50268.1"/>
    <property type="molecule type" value="Transcribed_RNA"/>
</dbReference>